<feature type="transmembrane region" description="Helical" evidence="1">
    <location>
        <begin position="205"/>
        <end position="227"/>
    </location>
</feature>
<proteinExistence type="predicted"/>
<keyword evidence="1" id="KW-1133">Transmembrane helix</keyword>
<dbReference type="AlphaFoldDB" id="A0A0W0VW73"/>
<feature type="transmembrane region" description="Helical" evidence="1">
    <location>
        <begin position="258"/>
        <end position="276"/>
    </location>
</feature>
<keyword evidence="1" id="KW-0812">Transmembrane</keyword>
<feature type="transmembrane region" description="Helical" evidence="1">
    <location>
        <begin position="282"/>
        <end position="304"/>
    </location>
</feature>
<keyword evidence="1" id="KW-0472">Membrane</keyword>
<dbReference type="PATRIC" id="fig|466.6.peg.3353"/>
<comment type="caution">
    <text evidence="2">The sequence shown here is derived from an EMBL/GenBank/DDBJ whole genome shotgun (WGS) entry which is preliminary data.</text>
</comment>
<feature type="transmembrane region" description="Helical" evidence="1">
    <location>
        <begin position="354"/>
        <end position="375"/>
    </location>
</feature>
<evidence type="ECO:0000313" key="2">
    <source>
        <dbReference type="EMBL" id="KTD24258.1"/>
    </source>
</evidence>
<feature type="transmembrane region" description="Helical" evidence="1">
    <location>
        <begin position="381"/>
        <end position="403"/>
    </location>
</feature>
<evidence type="ECO:0000256" key="1">
    <source>
        <dbReference type="SAM" id="Phobius"/>
    </source>
</evidence>
<organism evidence="2 3">
    <name type="scientific">Legionella maceachernii</name>
    <dbReference type="NCBI Taxonomy" id="466"/>
    <lineage>
        <taxon>Bacteria</taxon>
        <taxon>Pseudomonadati</taxon>
        <taxon>Pseudomonadota</taxon>
        <taxon>Gammaproteobacteria</taxon>
        <taxon>Legionellales</taxon>
        <taxon>Legionellaceae</taxon>
        <taxon>Legionella</taxon>
    </lineage>
</organism>
<dbReference type="STRING" id="466.Lmac_3131"/>
<dbReference type="OrthoDB" id="5646800at2"/>
<dbReference type="EMBL" id="LNYL01000051">
    <property type="protein sequence ID" value="KTD24258.1"/>
    <property type="molecule type" value="Genomic_DNA"/>
</dbReference>
<name>A0A0W0VW73_9GAMM</name>
<evidence type="ECO:0000313" key="3">
    <source>
        <dbReference type="Proteomes" id="UP000054908"/>
    </source>
</evidence>
<gene>
    <name evidence="2" type="ORF">Lmac_3131</name>
</gene>
<protein>
    <recommendedName>
        <fullName evidence="4">Coiled-coil protein</fullName>
    </recommendedName>
</protein>
<reference evidence="2 3" key="1">
    <citation type="submission" date="2015-11" db="EMBL/GenBank/DDBJ databases">
        <title>Genomic analysis of 38 Legionella species identifies large and diverse effector repertoires.</title>
        <authorList>
            <person name="Burstein D."/>
            <person name="Amaro F."/>
            <person name="Zusman T."/>
            <person name="Lifshitz Z."/>
            <person name="Cohen O."/>
            <person name="Gilbert J.A."/>
            <person name="Pupko T."/>
            <person name="Shuman H.A."/>
            <person name="Segal G."/>
        </authorList>
    </citation>
    <scope>NUCLEOTIDE SEQUENCE [LARGE SCALE GENOMIC DNA]</scope>
    <source>
        <strain evidence="2 3">PX-1-G2-E2</strain>
    </source>
</reference>
<keyword evidence="3" id="KW-1185">Reference proteome</keyword>
<evidence type="ECO:0008006" key="4">
    <source>
        <dbReference type="Google" id="ProtNLM"/>
    </source>
</evidence>
<dbReference type="RefSeq" id="WP_058453777.1">
    <property type="nucleotide sequence ID" value="NZ_CAAAIB010000001.1"/>
</dbReference>
<dbReference type="Proteomes" id="UP000054908">
    <property type="component" value="Unassembled WGS sequence"/>
</dbReference>
<accession>A0A0W0VW73</accession>
<sequence length="456" mass="52688">MTALLQRLKNLTSDTPITQQQETGNRWVFRDELEKKGVDFFQPLVRIHPLLEFEYDIHRGHLFHSFASKAKESQKRKLTLDERAVLVEQLKAALAMAELLAHLYYYYLNVHCQKLGSLQDEQKYYRQVLSMMGHPIPAPTNLENEPTNSLSKLIKDPQSKYNWRRLFTIRIRRVFITLLPFLQNSQAFPNIINGVDRFLGPTLNYVAWVFYVPRLTVNLILLFKHLFPNQWTGMAEKEEELGWLVRLESQLQRRGLELGNDMAWFIGGILGCFLFIGGLAPIGWYVTVSIFFFDVILASIRAVVELSRMQKLREEYRGIAENKRSSGASPEELKEIEEYQKHLEERFSCKRQQVIWGIISTSTLFLGMCCALPIFAVNPVIPLVGAILVLTVTLAGFLAERWFKSQEAKMKEPESFFKNRNVMFPPLNPTESRLIAPSSHNSNDGFIDDECSYSVQ</sequence>